<dbReference type="HOGENOM" id="CLU_1116089_0_0_1"/>
<organism evidence="2 3">
    <name type="scientific">Phlebiopsis gigantea (strain 11061_1 CR5-6)</name>
    <name type="common">White-rot fungus</name>
    <name type="synonym">Peniophora gigantea</name>
    <dbReference type="NCBI Taxonomy" id="745531"/>
    <lineage>
        <taxon>Eukaryota</taxon>
        <taxon>Fungi</taxon>
        <taxon>Dikarya</taxon>
        <taxon>Basidiomycota</taxon>
        <taxon>Agaricomycotina</taxon>
        <taxon>Agaricomycetes</taxon>
        <taxon>Polyporales</taxon>
        <taxon>Phanerochaetaceae</taxon>
        <taxon>Phlebiopsis</taxon>
    </lineage>
</organism>
<reference evidence="2 3" key="1">
    <citation type="journal article" date="2014" name="PLoS Genet.">
        <title>Analysis of the Phlebiopsis gigantea genome, transcriptome and secretome provides insight into its pioneer colonization strategies of wood.</title>
        <authorList>
            <person name="Hori C."/>
            <person name="Ishida T."/>
            <person name="Igarashi K."/>
            <person name="Samejima M."/>
            <person name="Suzuki H."/>
            <person name="Master E."/>
            <person name="Ferreira P."/>
            <person name="Ruiz-Duenas F.J."/>
            <person name="Held B."/>
            <person name="Canessa P."/>
            <person name="Larrondo L.F."/>
            <person name="Schmoll M."/>
            <person name="Druzhinina I.S."/>
            <person name="Kubicek C.P."/>
            <person name="Gaskell J.A."/>
            <person name="Kersten P."/>
            <person name="St John F."/>
            <person name="Glasner J."/>
            <person name="Sabat G."/>
            <person name="Splinter BonDurant S."/>
            <person name="Syed K."/>
            <person name="Yadav J."/>
            <person name="Mgbeahuruike A.C."/>
            <person name="Kovalchuk A."/>
            <person name="Asiegbu F.O."/>
            <person name="Lackner G."/>
            <person name="Hoffmeister D."/>
            <person name="Rencoret J."/>
            <person name="Gutierrez A."/>
            <person name="Sun H."/>
            <person name="Lindquist E."/>
            <person name="Barry K."/>
            <person name="Riley R."/>
            <person name="Grigoriev I.V."/>
            <person name="Henrissat B."/>
            <person name="Kues U."/>
            <person name="Berka R.M."/>
            <person name="Martinez A.T."/>
            <person name="Covert S.F."/>
            <person name="Blanchette R.A."/>
            <person name="Cullen D."/>
        </authorList>
    </citation>
    <scope>NUCLEOTIDE SEQUENCE [LARGE SCALE GENOMIC DNA]</scope>
    <source>
        <strain evidence="2 3">11061_1 CR5-6</strain>
    </source>
</reference>
<keyword evidence="3" id="KW-1185">Reference proteome</keyword>
<protein>
    <submittedName>
        <fullName evidence="2">Uncharacterized protein</fullName>
    </submittedName>
</protein>
<accession>A0A0C3S335</accession>
<proteinExistence type="predicted"/>
<dbReference type="Proteomes" id="UP000053257">
    <property type="component" value="Unassembled WGS sequence"/>
</dbReference>
<evidence type="ECO:0000256" key="1">
    <source>
        <dbReference type="SAM" id="MobiDB-lite"/>
    </source>
</evidence>
<evidence type="ECO:0000313" key="2">
    <source>
        <dbReference type="EMBL" id="KIP04182.1"/>
    </source>
</evidence>
<name>A0A0C3S335_PHLG1</name>
<dbReference type="AlphaFoldDB" id="A0A0C3S335"/>
<sequence>MSSLLPSSTSPPSPRLYTTMHEYDAECLPFMKRRRLNCQMTLHVSIDGPSSTATSTVGHCVSPDSAQEIRIPLALTTPTSSKKESFAASAIASSEHAPPAVPSPPAEAACNSCGRRARQLLITRSSMQLVICTRCRQTCCSICSRTCHGGNINAFKRPLFSLYSSNMSTHVPLHPQDDAARSLRRTKRRLSSETDSEDSPSPLIQCEGDATSNIVSPSSGCGEVFCRSCVVEIPTNLYTSCIGCHDKLH</sequence>
<feature type="region of interest" description="Disordered" evidence="1">
    <location>
        <begin position="173"/>
        <end position="203"/>
    </location>
</feature>
<gene>
    <name evidence="2" type="ORF">PHLGIDRAFT_204935</name>
</gene>
<evidence type="ECO:0000313" key="3">
    <source>
        <dbReference type="Proteomes" id="UP000053257"/>
    </source>
</evidence>
<dbReference type="EMBL" id="KN840583">
    <property type="protein sequence ID" value="KIP04182.1"/>
    <property type="molecule type" value="Genomic_DNA"/>
</dbReference>